<proteinExistence type="predicted"/>
<dbReference type="InParanoid" id="K1QU25"/>
<sequence length="79" mass="9330">MRQHAIIKTLLYAGVDTSIVNYCELKHVSSDWCDKDDITGQYLLRKDNIADNMYDLDSFFSLFVFCQVEELTRVKLYRI</sequence>
<protein>
    <submittedName>
        <fullName evidence="1">Uncharacterized protein</fullName>
    </submittedName>
</protein>
<gene>
    <name evidence="1" type="ORF">CGI_10028371</name>
</gene>
<organism evidence="1">
    <name type="scientific">Magallana gigas</name>
    <name type="common">Pacific oyster</name>
    <name type="synonym">Crassostrea gigas</name>
    <dbReference type="NCBI Taxonomy" id="29159"/>
    <lineage>
        <taxon>Eukaryota</taxon>
        <taxon>Metazoa</taxon>
        <taxon>Spiralia</taxon>
        <taxon>Lophotrochozoa</taxon>
        <taxon>Mollusca</taxon>
        <taxon>Bivalvia</taxon>
        <taxon>Autobranchia</taxon>
        <taxon>Pteriomorphia</taxon>
        <taxon>Ostreida</taxon>
        <taxon>Ostreoidea</taxon>
        <taxon>Ostreidae</taxon>
        <taxon>Magallana</taxon>
    </lineage>
</organism>
<name>K1QU25_MAGGI</name>
<dbReference type="AlphaFoldDB" id="K1QU25"/>
<accession>K1QU25</accession>
<reference evidence="1" key="1">
    <citation type="journal article" date="2012" name="Nature">
        <title>The oyster genome reveals stress adaptation and complexity of shell formation.</title>
        <authorList>
            <person name="Zhang G."/>
            <person name="Fang X."/>
            <person name="Guo X."/>
            <person name="Li L."/>
            <person name="Luo R."/>
            <person name="Xu F."/>
            <person name="Yang P."/>
            <person name="Zhang L."/>
            <person name="Wang X."/>
            <person name="Qi H."/>
            <person name="Xiong Z."/>
            <person name="Que H."/>
            <person name="Xie Y."/>
            <person name="Holland P.W."/>
            <person name="Paps J."/>
            <person name="Zhu Y."/>
            <person name="Wu F."/>
            <person name="Chen Y."/>
            <person name="Wang J."/>
            <person name="Peng C."/>
            <person name="Meng J."/>
            <person name="Yang L."/>
            <person name="Liu J."/>
            <person name="Wen B."/>
            <person name="Zhang N."/>
            <person name="Huang Z."/>
            <person name="Zhu Q."/>
            <person name="Feng Y."/>
            <person name="Mount A."/>
            <person name="Hedgecock D."/>
            <person name="Xu Z."/>
            <person name="Liu Y."/>
            <person name="Domazet-Loso T."/>
            <person name="Du Y."/>
            <person name="Sun X."/>
            <person name="Zhang S."/>
            <person name="Liu B."/>
            <person name="Cheng P."/>
            <person name="Jiang X."/>
            <person name="Li J."/>
            <person name="Fan D."/>
            <person name="Wang W."/>
            <person name="Fu W."/>
            <person name="Wang T."/>
            <person name="Wang B."/>
            <person name="Zhang J."/>
            <person name="Peng Z."/>
            <person name="Li Y."/>
            <person name="Li N."/>
            <person name="Wang J."/>
            <person name="Chen M."/>
            <person name="He Y."/>
            <person name="Tan F."/>
            <person name="Song X."/>
            <person name="Zheng Q."/>
            <person name="Huang R."/>
            <person name="Yang H."/>
            <person name="Du X."/>
            <person name="Chen L."/>
            <person name="Yang M."/>
            <person name="Gaffney P.M."/>
            <person name="Wang S."/>
            <person name="Luo L."/>
            <person name="She Z."/>
            <person name="Ming Y."/>
            <person name="Huang W."/>
            <person name="Zhang S."/>
            <person name="Huang B."/>
            <person name="Zhang Y."/>
            <person name="Qu T."/>
            <person name="Ni P."/>
            <person name="Miao G."/>
            <person name="Wang J."/>
            <person name="Wang Q."/>
            <person name="Steinberg C.E."/>
            <person name="Wang H."/>
            <person name="Li N."/>
            <person name="Qian L."/>
            <person name="Zhang G."/>
            <person name="Li Y."/>
            <person name="Yang H."/>
            <person name="Liu X."/>
            <person name="Wang J."/>
            <person name="Yin Y."/>
            <person name="Wang J."/>
        </authorList>
    </citation>
    <scope>NUCLEOTIDE SEQUENCE [LARGE SCALE GENOMIC DNA]</scope>
    <source>
        <strain evidence="1">05x7-T-G4-1.051#20</strain>
    </source>
</reference>
<dbReference type="HOGENOM" id="CLU_2608353_0_0_1"/>
<evidence type="ECO:0000313" key="1">
    <source>
        <dbReference type="EMBL" id="EKC37138.1"/>
    </source>
</evidence>
<dbReference type="EMBL" id="JH823235">
    <property type="protein sequence ID" value="EKC37138.1"/>
    <property type="molecule type" value="Genomic_DNA"/>
</dbReference>